<organism evidence="3 4">
    <name type="scientific">Toxoplasma gondii p89</name>
    <dbReference type="NCBI Taxonomy" id="943119"/>
    <lineage>
        <taxon>Eukaryota</taxon>
        <taxon>Sar</taxon>
        <taxon>Alveolata</taxon>
        <taxon>Apicomplexa</taxon>
        <taxon>Conoidasida</taxon>
        <taxon>Coccidia</taxon>
        <taxon>Eucoccidiorida</taxon>
        <taxon>Eimeriorina</taxon>
        <taxon>Sarcocystidae</taxon>
        <taxon>Toxoplasma</taxon>
    </lineage>
</organism>
<protein>
    <submittedName>
        <fullName evidence="3">Putative transmembrane protein</fullName>
    </submittedName>
</protein>
<feature type="compositionally biased region" description="Basic and acidic residues" evidence="1">
    <location>
        <begin position="516"/>
        <end position="528"/>
    </location>
</feature>
<keyword evidence="2" id="KW-1133">Transmembrane helix</keyword>
<evidence type="ECO:0000313" key="3">
    <source>
        <dbReference type="EMBL" id="KFG29324.1"/>
    </source>
</evidence>
<feature type="transmembrane region" description="Helical" evidence="2">
    <location>
        <begin position="387"/>
        <end position="407"/>
    </location>
</feature>
<dbReference type="AlphaFoldDB" id="A0A086JB06"/>
<keyword evidence="2 3" id="KW-0812">Transmembrane</keyword>
<dbReference type="EMBL" id="AEYI02002183">
    <property type="protein sequence ID" value="KFG29324.1"/>
    <property type="molecule type" value="Genomic_DNA"/>
</dbReference>
<feature type="compositionally biased region" description="Basic and acidic residues" evidence="1">
    <location>
        <begin position="157"/>
        <end position="180"/>
    </location>
</feature>
<feature type="region of interest" description="Disordered" evidence="1">
    <location>
        <begin position="581"/>
        <end position="601"/>
    </location>
</feature>
<accession>A0A086JB06</accession>
<reference evidence="3 4" key="1">
    <citation type="submission" date="2014-03" db="EMBL/GenBank/DDBJ databases">
        <authorList>
            <person name="Sibley D."/>
            <person name="Venepally P."/>
            <person name="Karamycheva S."/>
            <person name="Hadjithomas M."/>
            <person name="Khan A."/>
            <person name="Brunk B."/>
            <person name="Roos D."/>
            <person name="Caler E."/>
            <person name="Lorenzi H."/>
        </authorList>
    </citation>
    <scope>NUCLEOTIDE SEQUENCE [LARGE SCALE GENOMIC DNA]</scope>
    <source>
        <strain evidence="4">p89</strain>
    </source>
</reference>
<feature type="compositionally biased region" description="Basic and acidic residues" evidence="1">
    <location>
        <begin position="119"/>
        <end position="128"/>
    </location>
</feature>
<dbReference type="Proteomes" id="UP000028828">
    <property type="component" value="Unassembled WGS sequence"/>
</dbReference>
<dbReference type="OrthoDB" id="10389963at2759"/>
<dbReference type="VEuPathDB" id="ToxoDB:TGP89_258840"/>
<feature type="region of interest" description="Disordered" evidence="1">
    <location>
        <begin position="80"/>
        <end position="313"/>
    </location>
</feature>
<feature type="region of interest" description="Disordered" evidence="1">
    <location>
        <begin position="493"/>
        <end position="535"/>
    </location>
</feature>
<proteinExistence type="predicted"/>
<evidence type="ECO:0000313" key="4">
    <source>
        <dbReference type="Proteomes" id="UP000028828"/>
    </source>
</evidence>
<evidence type="ECO:0000256" key="2">
    <source>
        <dbReference type="SAM" id="Phobius"/>
    </source>
</evidence>
<keyword evidence="2" id="KW-0472">Membrane</keyword>
<comment type="caution">
    <text evidence="3">The sequence shown here is derived from an EMBL/GenBank/DDBJ whole genome shotgun (WGS) entry which is preliminary data.</text>
</comment>
<gene>
    <name evidence="3" type="ORF">TGP89_258840</name>
</gene>
<evidence type="ECO:0000256" key="1">
    <source>
        <dbReference type="SAM" id="MobiDB-lite"/>
    </source>
</evidence>
<name>A0A086JB06_TOXGO</name>
<sequence length="601" mass="66886">MNGSTMANRFENHKATALGVRLLLACSLFAVLSDFAVAQSKPFVLQKIPRLPTAAAPDTDGVTPLDSRQDTLERAASDFAQASEKNHQESTATHPRPSPSPPPSHDEALPSAAVVSLDFEARRDSEKAHKTRRRSKRGSDEGRSLKPGAAQDDSDDGEKKHTESREKEERQDAEKGRETSSGEIPTVIKKQAGTSEVAGVGSRTEDRSLRLHRDSDRGRARQRGEREETKSAGEGEREETNAKELEREETNAREVEMEETNAKEVEREETNARELEMEETNAKEGEREETNAREGERETKSAGADRRERDEEKFWRDEAQISKNLWRNGRGPSSEKRTHLWFEEDVGIFRKTDRIRSRDGPGVFGKLNAALRGDRWLRRTLAKRSEFGMSLNAFIGILGIMMMALALKSQYDAHRLLIASSKQLKRALDLSESMKLLESGQVSETASVADEAPVGVNSLLTPQATPDARWSNFRRRFLAPLLIGRKHARTPSAPIERVGELDAVDPPVHSAVRPTRPPEVDKQSTPREEEPDNWSFFPDEVEDVLDVGYSRRSLENRGGIEQTSKARARWARAKAAAAAGAAFRSQLSEEGGLQRTSAAVS</sequence>
<feature type="compositionally biased region" description="Basic and acidic residues" evidence="1">
    <location>
        <begin position="203"/>
        <end position="313"/>
    </location>
</feature>